<accession>A0A512N591</accession>
<protein>
    <submittedName>
        <fullName evidence="1">Uncharacterized protein</fullName>
    </submittedName>
</protein>
<dbReference type="Proteomes" id="UP000321058">
    <property type="component" value="Unassembled WGS sequence"/>
</dbReference>
<gene>
    <name evidence="1" type="ORF">RSO01_13400</name>
</gene>
<dbReference type="AlphaFoldDB" id="A0A512N591"/>
<keyword evidence="2" id="KW-1185">Reference proteome</keyword>
<organism evidence="1 2">
    <name type="scientific">Reyranella soli</name>
    <dbReference type="NCBI Taxonomy" id="1230389"/>
    <lineage>
        <taxon>Bacteria</taxon>
        <taxon>Pseudomonadati</taxon>
        <taxon>Pseudomonadota</taxon>
        <taxon>Alphaproteobacteria</taxon>
        <taxon>Hyphomicrobiales</taxon>
        <taxon>Reyranellaceae</taxon>
        <taxon>Reyranella</taxon>
    </lineage>
</organism>
<proteinExistence type="predicted"/>
<dbReference type="EMBL" id="BKAJ01000024">
    <property type="protein sequence ID" value="GEP54174.1"/>
    <property type="molecule type" value="Genomic_DNA"/>
</dbReference>
<reference evidence="1 2" key="1">
    <citation type="submission" date="2019-07" db="EMBL/GenBank/DDBJ databases">
        <title>Whole genome shotgun sequence of Reyranella soli NBRC 108950.</title>
        <authorList>
            <person name="Hosoyama A."/>
            <person name="Uohara A."/>
            <person name="Ohji S."/>
            <person name="Ichikawa N."/>
        </authorList>
    </citation>
    <scope>NUCLEOTIDE SEQUENCE [LARGE SCALE GENOMIC DNA]</scope>
    <source>
        <strain evidence="1 2">NBRC 108950</strain>
    </source>
</reference>
<comment type="caution">
    <text evidence="1">The sequence shown here is derived from an EMBL/GenBank/DDBJ whole genome shotgun (WGS) entry which is preliminary data.</text>
</comment>
<evidence type="ECO:0000313" key="1">
    <source>
        <dbReference type="EMBL" id="GEP54174.1"/>
    </source>
</evidence>
<dbReference type="OrthoDB" id="8371374at2"/>
<name>A0A512N591_9HYPH</name>
<dbReference type="RefSeq" id="WP_147147481.1">
    <property type="nucleotide sequence ID" value="NZ_BKAJ01000024.1"/>
</dbReference>
<evidence type="ECO:0000313" key="2">
    <source>
        <dbReference type="Proteomes" id="UP000321058"/>
    </source>
</evidence>
<sequence>MAKPKWKKNRQRRHHREPVVRRVAELLDTGTPTKWRWTTAARHGLRAAMCMKGIAWAIADARAEEIVTLARHRIGLSHYPSWIEARGDMPQEREFWYCAGCGGRIDGGYRRPWCGEDCRLLLKARHRRNGRRGDDAARQRFIRVVLTGGTEQPKAPRERRCKHCERHFEPVNRTQRYCSRTCFGRADRRLISRDCLICARPFSPKGPAKCCGPDCIAEKRRRTLREVNARRRVWHTKACAICGSVFKSARSVALYCGNPKCTKEAGRRAERLYRCRKREAAASPGEEGPPLELAAD</sequence>